<keyword evidence="2" id="KW-0813">Transport</keyword>
<dbReference type="PANTHER" id="PTHR10778:SF8">
    <property type="entry name" value="ADENOSINE 3'-PHOSPHO 5'-PHOSPHOSULFATE TRANSPORTER 2"/>
    <property type="match status" value="1"/>
</dbReference>
<keyword evidence="9" id="KW-1185">Reference proteome</keyword>
<evidence type="ECO:0008006" key="10">
    <source>
        <dbReference type="Google" id="ProtNLM"/>
    </source>
</evidence>
<feature type="region of interest" description="Disordered" evidence="6">
    <location>
        <begin position="428"/>
        <end position="471"/>
    </location>
</feature>
<feature type="compositionally biased region" description="Polar residues" evidence="6">
    <location>
        <begin position="433"/>
        <end position="453"/>
    </location>
</feature>
<dbReference type="PANTHER" id="PTHR10778">
    <property type="entry name" value="SOLUTE CARRIER FAMILY 35 MEMBER B"/>
    <property type="match status" value="1"/>
</dbReference>
<feature type="compositionally biased region" description="Polar residues" evidence="6">
    <location>
        <begin position="1"/>
        <end position="27"/>
    </location>
</feature>
<evidence type="ECO:0000256" key="4">
    <source>
        <dbReference type="ARBA" id="ARBA00022989"/>
    </source>
</evidence>
<feature type="transmembrane region" description="Helical" evidence="7">
    <location>
        <begin position="128"/>
        <end position="152"/>
    </location>
</feature>
<feature type="transmembrane region" description="Helical" evidence="7">
    <location>
        <begin position="253"/>
        <end position="277"/>
    </location>
</feature>
<feature type="transmembrane region" description="Helical" evidence="7">
    <location>
        <begin position="183"/>
        <end position="202"/>
    </location>
</feature>
<dbReference type="AlphaFoldDB" id="A0ABD3QK90"/>
<sequence>MDNDQHCPSTPSKPTSNDQGMMPSSTRSGSTISTNANNNNNSLGSLISAKLESLPRPFQFVALALCVFFFFGIHNVLQEAMINTDGFHYGVMLGWMEVLGVTLCSGIERSNLPLVGNGEGRRPRQAPLIAYPPLTVCLLLSSSLASWSLNYINFPTKVVFRSCKLLPTMIVAVVMGNAKKFSLVEVGSAIAVCAGLITFAAGDWNLSKPQFHPFGLTLVSLSVFADAILPNAQEKLFRTYDASKSEVMFYTNVFTFMIQTGSATLSGDLMGMFHFIMGQNSDNGTVRGILAVFRKDLTNSTVNKEILLNEDLMHSQHESDQIRYTFLTYVIAYILISHIAVSAHTAVVKKFGGVAAVFVGTARKGMTLVLSFVLFPKESNWRYAVGATLVLGGLTVASLEKQRHRRSKNKEVEVAMKLPSYDEKYAGPALQFHSDSNPSRGDNEQGQQTSTSEYRPFINGKNGVGPERRRL</sequence>
<name>A0ABD3QK90_9STRA</name>
<feature type="transmembrane region" description="Helical" evidence="7">
    <location>
        <begin position="214"/>
        <end position="232"/>
    </location>
</feature>
<keyword evidence="4 7" id="KW-1133">Transmembrane helix</keyword>
<dbReference type="GO" id="GO:0016020">
    <property type="term" value="C:membrane"/>
    <property type="evidence" value="ECO:0007669"/>
    <property type="project" value="UniProtKB-SubCell"/>
</dbReference>
<feature type="transmembrane region" description="Helical" evidence="7">
    <location>
        <begin position="353"/>
        <end position="375"/>
    </location>
</feature>
<feature type="transmembrane region" description="Helical" evidence="7">
    <location>
        <begin position="322"/>
        <end position="341"/>
    </location>
</feature>
<protein>
    <recommendedName>
        <fullName evidence="10">UAA transporter</fullName>
    </recommendedName>
</protein>
<organism evidence="8 9">
    <name type="scientific">Cyclotella cryptica</name>
    <dbReference type="NCBI Taxonomy" id="29204"/>
    <lineage>
        <taxon>Eukaryota</taxon>
        <taxon>Sar</taxon>
        <taxon>Stramenopiles</taxon>
        <taxon>Ochrophyta</taxon>
        <taxon>Bacillariophyta</taxon>
        <taxon>Coscinodiscophyceae</taxon>
        <taxon>Thalassiosirophycidae</taxon>
        <taxon>Stephanodiscales</taxon>
        <taxon>Stephanodiscaceae</taxon>
        <taxon>Cyclotella</taxon>
    </lineage>
</organism>
<feature type="transmembrane region" description="Helical" evidence="7">
    <location>
        <begin position="381"/>
        <end position="399"/>
    </location>
</feature>
<accession>A0ABD3QK90</accession>
<evidence type="ECO:0000256" key="5">
    <source>
        <dbReference type="ARBA" id="ARBA00023136"/>
    </source>
</evidence>
<comment type="subcellular location">
    <subcellularLocation>
        <location evidence="1">Membrane</location>
        <topology evidence="1">Multi-pass membrane protein</topology>
    </subcellularLocation>
</comment>
<reference evidence="8 9" key="1">
    <citation type="journal article" date="2020" name="G3 (Bethesda)">
        <title>Improved Reference Genome for Cyclotella cryptica CCMP332, a Model for Cell Wall Morphogenesis, Salinity Adaptation, and Lipid Production in Diatoms (Bacillariophyta).</title>
        <authorList>
            <person name="Roberts W.R."/>
            <person name="Downey K.M."/>
            <person name="Ruck E.C."/>
            <person name="Traller J.C."/>
            <person name="Alverson A.J."/>
        </authorList>
    </citation>
    <scope>NUCLEOTIDE SEQUENCE [LARGE SCALE GENOMIC DNA]</scope>
    <source>
        <strain evidence="8 9">CCMP332</strain>
    </source>
</reference>
<feature type="region of interest" description="Disordered" evidence="6">
    <location>
        <begin position="1"/>
        <end position="35"/>
    </location>
</feature>
<dbReference type="Pfam" id="PF08449">
    <property type="entry name" value="UAA"/>
    <property type="match status" value="1"/>
</dbReference>
<dbReference type="Proteomes" id="UP001516023">
    <property type="component" value="Unassembled WGS sequence"/>
</dbReference>
<keyword evidence="5 7" id="KW-0472">Membrane</keyword>
<keyword evidence="3 7" id="KW-0812">Transmembrane</keyword>
<evidence type="ECO:0000256" key="2">
    <source>
        <dbReference type="ARBA" id="ARBA00022448"/>
    </source>
</evidence>
<dbReference type="EMBL" id="JABMIG020000032">
    <property type="protein sequence ID" value="KAL3800482.1"/>
    <property type="molecule type" value="Genomic_DNA"/>
</dbReference>
<evidence type="ECO:0000256" key="3">
    <source>
        <dbReference type="ARBA" id="ARBA00022692"/>
    </source>
</evidence>
<gene>
    <name evidence="8" type="ORF">HJC23_011719</name>
</gene>
<evidence type="ECO:0000256" key="1">
    <source>
        <dbReference type="ARBA" id="ARBA00004141"/>
    </source>
</evidence>
<proteinExistence type="predicted"/>
<evidence type="ECO:0000256" key="6">
    <source>
        <dbReference type="SAM" id="MobiDB-lite"/>
    </source>
</evidence>
<evidence type="ECO:0000256" key="7">
    <source>
        <dbReference type="SAM" id="Phobius"/>
    </source>
</evidence>
<evidence type="ECO:0000313" key="8">
    <source>
        <dbReference type="EMBL" id="KAL3800482.1"/>
    </source>
</evidence>
<dbReference type="InterPro" id="IPR013657">
    <property type="entry name" value="SCL35B1-4/HUT1"/>
</dbReference>
<evidence type="ECO:0000313" key="9">
    <source>
        <dbReference type="Proteomes" id="UP001516023"/>
    </source>
</evidence>
<feature type="transmembrane region" description="Helical" evidence="7">
    <location>
        <begin position="58"/>
        <end position="77"/>
    </location>
</feature>
<comment type="caution">
    <text evidence="8">The sequence shown here is derived from an EMBL/GenBank/DDBJ whole genome shotgun (WGS) entry which is preliminary data.</text>
</comment>